<proteinExistence type="inferred from homology"/>
<feature type="transmembrane region" description="Helical" evidence="8">
    <location>
        <begin position="159"/>
        <end position="177"/>
    </location>
</feature>
<dbReference type="KEGG" id="mmed:Mame_02799"/>
<comment type="similarity">
    <text evidence="2 8">Belongs to the 4-toluene sulfonate uptake permease (TSUP) (TC 2.A.102) family.</text>
</comment>
<dbReference type="RefSeq" id="WP_026173189.1">
    <property type="nucleotide sequence ID" value="NZ_AQWH01000002.1"/>
</dbReference>
<reference evidence="9 10" key="1">
    <citation type="submission" date="2017-03" db="EMBL/GenBank/DDBJ databases">
        <title>Foreign affairs: Plasmid Transfer between Roseobacters and Rhizobia.</title>
        <authorList>
            <person name="Bartling P."/>
            <person name="Bunk B."/>
            <person name="Overmann J."/>
            <person name="Brinkmann H."/>
            <person name="Petersen J."/>
        </authorList>
    </citation>
    <scope>NUCLEOTIDE SEQUENCE [LARGE SCALE GENOMIC DNA]</scope>
    <source>
        <strain evidence="9 10">MACL11</strain>
    </source>
</reference>
<feature type="transmembrane region" description="Helical" evidence="8">
    <location>
        <begin position="189"/>
        <end position="211"/>
    </location>
</feature>
<gene>
    <name evidence="9" type="ORF">Mame_02799</name>
</gene>
<feature type="transmembrane region" description="Helical" evidence="8">
    <location>
        <begin position="105"/>
        <end position="124"/>
    </location>
</feature>
<keyword evidence="3" id="KW-0813">Transport</keyword>
<keyword evidence="4 8" id="KW-1003">Cell membrane</keyword>
<protein>
    <recommendedName>
        <fullName evidence="8">Probable membrane transporter protein</fullName>
    </recommendedName>
</protein>
<dbReference type="PANTHER" id="PTHR30269:SF0">
    <property type="entry name" value="MEMBRANE TRANSPORTER PROTEIN YFCA-RELATED"/>
    <property type="match status" value="1"/>
</dbReference>
<evidence type="ECO:0000256" key="5">
    <source>
        <dbReference type="ARBA" id="ARBA00022692"/>
    </source>
</evidence>
<evidence type="ECO:0000256" key="1">
    <source>
        <dbReference type="ARBA" id="ARBA00004651"/>
    </source>
</evidence>
<keyword evidence="7 8" id="KW-0472">Membrane</keyword>
<sequence>MFEASIELLLILFAAAYIAGFVDSIAGGGGLITIPVLLISGVPPLQALGTNKLQGMFGAASATISYARAGRVEPLRQWPMALIAIAGGALGALVATLISGDALRAALPFLLVAIGLYFALRTGLDDSDREKRLSTPLFAALVVPAIGFYDGLFGPGTGSFFMIAFVTLGGFGMLKATAHTKFLNLSTNIGAFAVFMFGGAILWKVGLVMGLGQFLGARTGSNLAMKNGAKIIRPLLVLSCMAMAVKVFLDEKNPTYQWLMMQF</sequence>
<organism evidence="9 10">
    <name type="scientific">Martelella mediterranea DSM 17316</name>
    <dbReference type="NCBI Taxonomy" id="1122214"/>
    <lineage>
        <taxon>Bacteria</taxon>
        <taxon>Pseudomonadati</taxon>
        <taxon>Pseudomonadota</taxon>
        <taxon>Alphaproteobacteria</taxon>
        <taxon>Hyphomicrobiales</taxon>
        <taxon>Aurantimonadaceae</taxon>
        <taxon>Martelella</taxon>
    </lineage>
</organism>
<feature type="transmembrane region" description="Helical" evidence="8">
    <location>
        <begin position="231"/>
        <end position="249"/>
    </location>
</feature>
<keyword evidence="10" id="KW-1185">Reference proteome</keyword>
<accession>A0A1U9Z346</accession>
<evidence type="ECO:0000256" key="4">
    <source>
        <dbReference type="ARBA" id="ARBA00022475"/>
    </source>
</evidence>
<name>A0A1U9Z346_9HYPH</name>
<dbReference type="InterPro" id="IPR052017">
    <property type="entry name" value="TSUP"/>
</dbReference>
<dbReference type="AlphaFoldDB" id="A0A1U9Z346"/>
<dbReference type="eggNOG" id="COG0730">
    <property type="taxonomic scope" value="Bacteria"/>
</dbReference>
<dbReference type="Proteomes" id="UP000191135">
    <property type="component" value="Chromosome"/>
</dbReference>
<dbReference type="PANTHER" id="PTHR30269">
    <property type="entry name" value="TRANSMEMBRANE PROTEIN YFCA"/>
    <property type="match status" value="1"/>
</dbReference>
<dbReference type="Pfam" id="PF01925">
    <property type="entry name" value="TauE"/>
    <property type="match status" value="1"/>
</dbReference>
<dbReference type="InterPro" id="IPR002781">
    <property type="entry name" value="TM_pro_TauE-like"/>
</dbReference>
<keyword evidence="5 8" id="KW-0812">Transmembrane</keyword>
<feature type="transmembrane region" description="Helical" evidence="8">
    <location>
        <begin position="6"/>
        <end position="39"/>
    </location>
</feature>
<keyword evidence="6 8" id="KW-1133">Transmembrane helix</keyword>
<evidence type="ECO:0000256" key="3">
    <source>
        <dbReference type="ARBA" id="ARBA00022448"/>
    </source>
</evidence>
<evidence type="ECO:0000256" key="8">
    <source>
        <dbReference type="RuleBase" id="RU363041"/>
    </source>
</evidence>
<evidence type="ECO:0000313" key="10">
    <source>
        <dbReference type="Proteomes" id="UP000191135"/>
    </source>
</evidence>
<comment type="subcellular location">
    <subcellularLocation>
        <location evidence="1 8">Cell membrane</location>
        <topology evidence="1 8">Multi-pass membrane protein</topology>
    </subcellularLocation>
</comment>
<evidence type="ECO:0000256" key="2">
    <source>
        <dbReference type="ARBA" id="ARBA00009142"/>
    </source>
</evidence>
<evidence type="ECO:0000313" key="9">
    <source>
        <dbReference type="EMBL" id="AQZ52123.1"/>
    </source>
</evidence>
<dbReference type="EMBL" id="CP020330">
    <property type="protein sequence ID" value="AQZ52123.1"/>
    <property type="molecule type" value="Genomic_DNA"/>
</dbReference>
<dbReference type="GO" id="GO:0005886">
    <property type="term" value="C:plasma membrane"/>
    <property type="evidence" value="ECO:0007669"/>
    <property type="project" value="UniProtKB-SubCell"/>
</dbReference>
<evidence type="ECO:0000256" key="7">
    <source>
        <dbReference type="ARBA" id="ARBA00023136"/>
    </source>
</evidence>
<feature type="transmembrane region" description="Helical" evidence="8">
    <location>
        <begin position="78"/>
        <end position="99"/>
    </location>
</feature>
<evidence type="ECO:0000256" key="6">
    <source>
        <dbReference type="ARBA" id="ARBA00022989"/>
    </source>
</evidence>